<keyword evidence="7 9" id="KW-0479">Metal-binding</keyword>
<dbReference type="Gene3D" id="3.60.20.10">
    <property type="entry name" value="Glutamine Phosphoribosylpyrophosphate, subunit 1, domain 1"/>
    <property type="match status" value="1"/>
</dbReference>
<dbReference type="GO" id="GO:0006189">
    <property type="term" value="P:'de novo' IMP biosynthetic process"/>
    <property type="evidence" value="ECO:0007669"/>
    <property type="project" value="UniProtKB-UniRule"/>
</dbReference>
<evidence type="ECO:0000256" key="2">
    <source>
        <dbReference type="ARBA" id="ARBA00010138"/>
    </source>
</evidence>
<keyword evidence="7 9" id="KW-0460">Magnesium</keyword>
<feature type="binding site" evidence="7 10">
    <location>
        <position position="441"/>
    </location>
    <ligand>
        <name>[4Fe-4S] cluster</name>
        <dbReference type="ChEBI" id="CHEBI:49883"/>
    </ligand>
</feature>
<feature type="binding site" evidence="7 10">
    <location>
        <position position="387"/>
    </location>
    <ligand>
        <name>[4Fe-4S] cluster</name>
        <dbReference type="ChEBI" id="CHEBI:49883"/>
    </ligand>
</feature>
<comment type="cofactor">
    <cofactor evidence="7 9">
        <name>Mg(2+)</name>
        <dbReference type="ChEBI" id="CHEBI:18420"/>
    </cofactor>
    <text evidence="7 9">Binds 1 Mg(2+) ion per subunit.</text>
</comment>
<dbReference type="Pfam" id="PF13537">
    <property type="entry name" value="GATase_7"/>
    <property type="match status" value="1"/>
</dbReference>
<dbReference type="InterPro" id="IPR005854">
    <property type="entry name" value="PurF"/>
</dbReference>
<dbReference type="PIRSF" id="PIRSF000485">
    <property type="entry name" value="Amd_phspho_trans"/>
    <property type="match status" value="1"/>
</dbReference>
<feature type="binding site" evidence="7 9">
    <location>
        <position position="351"/>
    </location>
    <ligand>
        <name>Mg(2+)</name>
        <dbReference type="ChEBI" id="CHEBI:18420"/>
    </ligand>
</feature>
<dbReference type="EMBL" id="CP016757">
    <property type="protein sequence ID" value="ANZ44891.1"/>
    <property type="molecule type" value="Genomic_DNA"/>
</dbReference>
<feature type="binding site" evidence="7 10">
    <location>
        <position position="438"/>
    </location>
    <ligand>
        <name>[4Fe-4S] cluster</name>
        <dbReference type="ChEBI" id="CHEBI:49883"/>
    </ligand>
</feature>
<keyword evidence="4 7" id="KW-0808">Transferase</keyword>
<protein>
    <recommendedName>
        <fullName evidence="7">Amidophosphoribosyltransferase</fullName>
        <shortName evidence="7">ATase</shortName>
        <ecNumber evidence="7">2.4.2.14</ecNumber>
    </recommendedName>
    <alternativeName>
        <fullName evidence="7">Glutamine phosphoribosylpyrophosphate amidotransferase</fullName>
        <shortName evidence="7">GPATase</shortName>
    </alternativeName>
</protein>
<feature type="domain" description="Glutamine amidotransferase type-2" evidence="11">
    <location>
        <begin position="2"/>
        <end position="222"/>
    </location>
</feature>
<comment type="caution">
    <text evidence="7">Lacks conserved residue(s) required for the propagation of feature annotation.</text>
</comment>
<evidence type="ECO:0000259" key="11">
    <source>
        <dbReference type="PROSITE" id="PS51278"/>
    </source>
</evidence>
<evidence type="ECO:0000256" key="9">
    <source>
        <dbReference type="PIRSR" id="PIRSR000485-2"/>
    </source>
</evidence>
<dbReference type="STRING" id="1197717.BED41_07270"/>
<dbReference type="EC" id="2.4.2.14" evidence="7"/>
<evidence type="ECO:0000313" key="12">
    <source>
        <dbReference type="EMBL" id="ANZ44891.1"/>
    </source>
</evidence>
<dbReference type="GO" id="GO:0009113">
    <property type="term" value="P:purine nucleobase biosynthetic process"/>
    <property type="evidence" value="ECO:0007669"/>
    <property type="project" value="UniProtKB-UniRule"/>
</dbReference>
<dbReference type="InterPro" id="IPR029057">
    <property type="entry name" value="PRTase-like"/>
</dbReference>
<dbReference type="RefSeq" id="WP_066744453.1">
    <property type="nucleotide sequence ID" value="NZ_CP016757.1"/>
</dbReference>
<dbReference type="CDD" id="cd06223">
    <property type="entry name" value="PRTases_typeI"/>
    <property type="match status" value="1"/>
</dbReference>
<keyword evidence="7" id="KW-0004">4Fe-4S</keyword>
<evidence type="ECO:0000256" key="6">
    <source>
        <dbReference type="ARBA" id="ARBA00022962"/>
    </source>
</evidence>
<dbReference type="PROSITE" id="PS51278">
    <property type="entry name" value="GATASE_TYPE_2"/>
    <property type="match status" value="1"/>
</dbReference>
<evidence type="ECO:0000256" key="10">
    <source>
        <dbReference type="PIRSR" id="PIRSR000485-3"/>
    </source>
</evidence>
<keyword evidence="7 10" id="KW-0411">Iron-sulfur</keyword>
<feature type="binding site" evidence="7 9">
    <location>
        <position position="288"/>
    </location>
    <ligand>
        <name>Mg(2+)</name>
        <dbReference type="ChEBI" id="CHEBI:18420"/>
    </ligand>
</feature>
<keyword evidence="5 7" id="KW-0658">Purine biosynthesis</keyword>
<comment type="cofactor">
    <cofactor evidence="7 10">
        <name>[4Fe-4S] cluster</name>
        <dbReference type="ChEBI" id="CHEBI:49883"/>
    </cofactor>
    <text evidence="7 10">Binds 1 [4Fe-4S] cluster per subunit.</text>
</comment>
<evidence type="ECO:0000256" key="7">
    <source>
        <dbReference type="HAMAP-Rule" id="MF_01931"/>
    </source>
</evidence>
<dbReference type="AlphaFoldDB" id="A0A1B2I4I4"/>
<accession>A0A1B2I4I4</accession>
<feature type="binding site" evidence="7 9">
    <location>
        <position position="350"/>
    </location>
    <ligand>
        <name>Mg(2+)</name>
        <dbReference type="ChEBI" id="CHEBI:18420"/>
    </ligand>
</feature>
<comment type="pathway">
    <text evidence="1 7 8">Purine metabolism; IMP biosynthesis via de novo pathway; N(1)-(5-phospho-D-ribosyl)glycinamide from 5-phospho-alpha-D-ribose 1-diphosphate: step 1/2.</text>
</comment>
<dbReference type="GO" id="GO:0004044">
    <property type="term" value="F:amidophosphoribosyltransferase activity"/>
    <property type="evidence" value="ECO:0007669"/>
    <property type="project" value="UniProtKB-UniRule"/>
</dbReference>
<dbReference type="OrthoDB" id="9801213at2"/>
<comment type="catalytic activity">
    <reaction evidence="7 8">
        <text>5-phospho-beta-D-ribosylamine + L-glutamate + diphosphate = 5-phospho-alpha-D-ribose 1-diphosphate + L-glutamine + H2O</text>
        <dbReference type="Rhea" id="RHEA:14905"/>
        <dbReference type="ChEBI" id="CHEBI:15377"/>
        <dbReference type="ChEBI" id="CHEBI:29985"/>
        <dbReference type="ChEBI" id="CHEBI:33019"/>
        <dbReference type="ChEBI" id="CHEBI:58017"/>
        <dbReference type="ChEBI" id="CHEBI:58359"/>
        <dbReference type="ChEBI" id="CHEBI:58681"/>
        <dbReference type="EC" id="2.4.2.14"/>
    </reaction>
</comment>
<dbReference type="Gene3D" id="3.40.50.2020">
    <property type="match status" value="1"/>
</dbReference>
<dbReference type="PANTHER" id="PTHR11907">
    <property type="entry name" value="AMIDOPHOSPHORIBOSYLTRANSFERASE"/>
    <property type="match status" value="1"/>
</dbReference>
<dbReference type="SUPFAM" id="SSF56235">
    <property type="entry name" value="N-terminal nucleophile aminohydrolases (Ntn hydrolases)"/>
    <property type="match status" value="1"/>
</dbReference>
<dbReference type="InterPro" id="IPR017932">
    <property type="entry name" value="GATase_2_dom"/>
</dbReference>
<dbReference type="GO" id="GO:0051539">
    <property type="term" value="F:4 iron, 4 sulfur cluster binding"/>
    <property type="evidence" value="ECO:0007669"/>
    <property type="project" value="UniProtKB-KW"/>
</dbReference>
<dbReference type="Proteomes" id="UP000093044">
    <property type="component" value="Chromosome"/>
</dbReference>
<evidence type="ECO:0000313" key="13">
    <source>
        <dbReference type="Proteomes" id="UP000093044"/>
    </source>
</evidence>
<sequence>MSGIFGAYSTTNKPVLEEVYLGLYALQHRGQESAGIAWAEDGHVASVRGMGLLHNAIDQQRLAGESANCAIGHVRYVPLESSQLHNVLPICANYARGPVAIAHDGLVTNLAELTRQLEQRGAIFQSSTNSEAILHMMAQKSHMQPIDALVDALKKLEGSYAIAVLLEDSLVAARDPYGFKPLVIGERDGTYYAASESCALDIVGAKLLRDVEPGEIVVIGAKGMKSLRVRQERCGRCMHCSFEYVYTARPDSIIDGRSVYEARKEMGRRLARKSPCGGADLAAGMPDSGTISAIGYAQAAGTPFEMGVVRNRYVGRTFIQPTQKVRELGVKIKLNPIAEIFKDKRAVIVDDSIVRGTTAERIVSMIRNCGAAEVHLRIASPPVLHPCRYGIDTRKEETLAAVRMTLDELCRKVGADSLDYLTEEDLIAAIGLPEDKLCTACFTGKYLEER</sequence>
<gene>
    <name evidence="7" type="primary">purF</name>
    <name evidence="12" type="ORF">BED41_07270</name>
</gene>
<organism evidence="12 13">
    <name type="scientific">Cloacibacillus porcorum</name>
    <dbReference type="NCBI Taxonomy" id="1197717"/>
    <lineage>
        <taxon>Bacteria</taxon>
        <taxon>Thermotogati</taxon>
        <taxon>Synergistota</taxon>
        <taxon>Synergistia</taxon>
        <taxon>Synergistales</taxon>
        <taxon>Synergistaceae</taxon>
        <taxon>Cloacibacillus</taxon>
    </lineage>
</organism>
<proteinExistence type="inferred from homology"/>
<evidence type="ECO:0000256" key="8">
    <source>
        <dbReference type="PIRNR" id="PIRNR000485"/>
    </source>
</evidence>
<feature type="binding site" evidence="7 10">
    <location>
        <position position="240"/>
    </location>
    <ligand>
        <name>[4Fe-4S] cluster</name>
        <dbReference type="ChEBI" id="CHEBI:49883"/>
    </ligand>
</feature>
<dbReference type="KEGG" id="cpor:BED41_07270"/>
<dbReference type="SUPFAM" id="SSF53271">
    <property type="entry name" value="PRTase-like"/>
    <property type="match status" value="1"/>
</dbReference>
<dbReference type="HAMAP" id="MF_01931">
    <property type="entry name" value="PurF"/>
    <property type="match status" value="1"/>
</dbReference>
<dbReference type="UniPathway" id="UPA00074">
    <property type="reaction ID" value="UER00124"/>
</dbReference>
<reference evidence="12" key="1">
    <citation type="submission" date="2016-08" db="EMBL/GenBank/DDBJ databases">
        <title>Complete genome of Cloacibacillus porcorum.</title>
        <authorList>
            <person name="Looft T."/>
            <person name="Bayles D.O."/>
            <person name="Alt D.P."/>
        </authorList>
    </citation>
    <scope>NUCLEOTIDE SEQUENCE [LARGE SCALE GENOMIC DNA]</scope>
    <source>
        <strain evidence="12">CL-84</strain>
    </source>
</reference>
<keyword evidence="13" id="KW-1185">Reference proteome</keyword>
<name>A0A1B2I4I4_9BACT</name>
<comment type="function">
    <text evidence="7">Catalyzes the formation of phosphoribosylamine from phosphoribosylpyrophosphate (PRPP) and glutamine.</text>
</comment>
<keyword evidence="7 10" id="KW-0408">Iron</keyword>
<evidence type="ECO:0000256" key="3">
    <source>
        <dbReference type="ARBA" id="ARBA00022676"/>
    </source>
</evidence>
<dbReference type="InterPro" id="IPR029055">
    <property type="entry name" value="Ntn_hydrolases_N"/>
</dbReference>
<dbReference type="InterPro" id="IPR000836">
    <property type="entry name" value="PRTase_dom"/>
</dbReference>
<dbReference type="NCBIfam" id="TIGR01134">
    <property type="entry name" value="purF"/>
    <property type="match status" value="1"/>
</dbReference>
<keyword evidence="6 7" id="KW-0315">Glutamine amidotransferase</keyword>
<evidence type="ECO:0000256" key="4">
    <source>
        <dbReference type="ARBA" id="ARBA00022679"/>
    </source>
</evidence>
<dbReference type="GO" id="GO:0000287">
    <property type="term" value="F:magnesium ion binding"/>
    <property type="evidence" value="ECO:0007669"/>
    <property type="project" value="UniProtKB-UniRule"/>
</dbReference>
<dbReference type="GeneID" id="83057650"/>
<comment type="similarity">
    <text evidence="2 7 8">In the C-terminal section; belongs to the purine/pyrimidine phosphoribosyltransferase family.</text>
</comment>
<evidence type="ECO:0000256" key="1">
    <source>
        <dbReference type="ARBA" id="ARBA00005209"/>
    </source>
</evidence>
<keyword evidence="3 7" id="KW-0328">Glycosyltransferase</keyword>
<evidence type="ECO:0000256" key="5">
    <source>
        <dbReference type="ARBA" id="ARBA00022755"/>
    </source>
</evidence>